<evidence type="ECO:0000256" key="3">
    <source>
        <dbReference type="ARBA" id="ARBA00022679"/>
    </source>
</evidence>
<organism evidence="9 10">
    <name type="scientific">Methylorubrum rhodinum</name>
    <dbReference type="NCBI Taxonomy" id="29428"/>
    <lineage>
        <taxon>Bacteria</taxon>
        <taxon>Pseudomonadati</taxon>
        <taxon>Pseudomonadota</taxon>
        <taxon>Alphaproteobacteria</taxon>
        <taxon>Hyphomicrobiales</taxon>
        <taxon>Methylobacteriaceae</taxon>
        <taxon>Methylorubrum</taxon>
    </lineage>
</organism>
<dbReference type="GO" id="GO:0009372">
    <property type="term" value="P:quorum sensing"/>
    <property type="evidence" value="ECO:0007669"/>
    <property type="project" value="UniProtKB-UniRule"/>
</dbReference>
<dbReference type="EMBL" id="JACHOP010000015">
    <property type="protein sequence ID" value="MBB5758566.1"/>
    <property type="molecule type" value="Genomic_DNA"/>
</dbReference>
<evidence type="ECO:0000256" key="5">
    <source>
        <dbReference type="ARBA" id="ARBA00022929"/>
    </source>
</evidence>
<dbReference type="AlphaFoldDB" id="A0A840ZLU1"/>
<dbReference type="GO" id="GO:0007165">
    <property type="term" value="P:signal transduction"/>
    <property type="evidence" value="ECO:0007669"/>
    <property type="project" value="TreeGrafter"/>
</dbReference>
<dbReference type="InterPro" id="IPR018311">
    <property type="entry name" value="Autoind_synth_CS"/>
</dbReference>
<evidence type="ECO:0000256" key="1">
    <source>
        <dbReference type="ARBA" id="ARBA00012340"/>
    </source>
</evidence>
<sequence>MQLSTLTLTRGDFGRHLDLVAGMHRLRRQVFKDRLEWDVIVSGDMEIDGYDAEDATYLLVIADGREVVGHVRLLSTLGPNMLADTFPFLVDDGEAPCSSEIIESSRFCVDTSRVTDAMRSGTCRATRLLFAAILDWCLTHGQHTLATVTDIRMERILRRSGWPLQRLGAPRRIGSTDAVAGLLPITQEHFSAFREAACEPVRPTAFGGSLKLAA</sequence>
<keyword evidence="5 7" id="KW-0071">Autoinducer synthesis</keyword>
<evidence type="ECO:0000256" key="4">
    <source>
        <dbReference type="ARBA" id="ARBA00022691"/>
    </source>
</evidence>
<dbReference type="InterPro" id="IPR001690">
    <property type="entry name" value="Autoind_synthase"/>
</dbReference>
<keyword evidence="10" id="KW-1185">Reference proteome</keyword>
<evidence type="ECO:0000313" key="10">
    <source>
        <dbReference type="Proteomes" id="UP000583454"/>
    </source>
</evidence>
<keyword evidence="9" id="KW-0012">Acyltransferase</keyword>
<accession>A0A840ZLU1</accession>
<evidence type="ECO:0000313" key="9">
    <source>
        <dbReference type="EMBL" id="MBB5758566.1"/>
    </source>
</evidence>
<comment type="catalytic activity">
    <reaction evidence="6 8">
        <text>a fatty acyl-[ACP] + S-adenosyl-L-methionine = an N-acyl-L-homoserine lactone + S-methyl-5'-thioadenosine + holo-[ACP] + H(+)</text>
        <dbReference type="Rhea" id="RHEA:10096"/>
        <dbReference type="Rhea" id="RHEA-COMP:9685"/>
        <dbReference type="Rhea" id="RHEA-COMP:14125"/>
        <dbReference type="ChEBI" id="CHEBI:15378"/>
        <dbReference type="ChEBI" id="CHEBI:17509"/>
        <dbReference type="ChEBI" id="CHEBI:55474"/>
        <dbReference type="ChEBI" id="CHEBI:59789"/>
        <dbReference type="ChEBI" id="CHEBI:64479"/>
        <dbReference type="ChEBI" id="CHEBI:138651"/>
        <dbReference type="EC" id="2.3.1.184"/>
    </reaction>
</comment>
<keyword evidence="2 7" id="KW-0673">Quorum sensing</keyword>
<dbReference type="EC" id="2.3.1.184" evidence="1 8"/>
<evidence type="ECO:0000256" key="8">
    <source>
        <dbReference type="RuleBase" id="RU361135"/>
    </source>
</evidence>
<dbReference type="PANTHER" id="PTHR39322:SF1">
    <property type="entry name" value="ISOVALERYL-HOMOSERINE LACTONE SYNTHASE"/>
    <property type="match status" value="1"/>
</dbReference>
<protein>
    <recommendedName>
        <fullName evidence="1 8">Acyl-homoserine-lactone synthase</fullName>
        <ecNumber evidence="1 8">2.3.1.184</ecNumber>
    </recommendedName>
    <alternativeName>
        <fullName evidence="8">Autoinducer synthesis protein</fullName>
    </alternativeName>
</protein>
<dbReference type="Proteomes" id="UP000583454">
    <property type="component" value="Unassembled WGS sequence"/>
</dbReference>
<dbReference type="InterPro" id="IPR016181">
    <property type="entry name" value="Acyl_CoA_acyltransferase"/>
</dbReference>
<reference evidence="9 10" key="1">
    <citation type="submission" date="2020-08" db="EMBL/GenBank/DDBJ databases">
        <title>Genomic Encyclopedia of Type Strains, Phase IV (KMG-IV): sequencing the most valuable type-strain genomes for metagenomic binning, comparative biology and taxonomic classification.</title>
        <authorList>
            <person name="Goeker M."/>
        </authorList>
    </citation>
    <scope>NUCLEOTIDE SEQUENCE [LARGE SCALE GENOMIC DNA]</scope>
    <source>
        <strain evidence="9 10">DSM 2163</strain>
    </source>
</reference>
<gene>
    <name evidence="9" type="ORF">HNR00_003289</name>
</gene>
<dbReference type="PROSITE" id="PS00949">
    <property type="entry name" value="AUTOINDUCER_SYNTH_1"/>
    <property type="match status" value="1"/>
</dbReference>
<dbReference type="SUPFAM" id="SSF55729">
    <property type="entry name" value="Acyl-CoA N-acyltransferases (Nat)"/>
    <property type="match status" value="1"/>
</dbReference>
<comment type="caution">
    <text evidence="9">The sequence shown here is derived from an EMBL/GenBank/DDBJ whole genome shotgun (WGS) entry which is preliminary data.</text>
</comment>
<evidence type="ECO:0000256" key="2">
    <source>
        <dbReference type="ARBA" id="ARBA00022654"/>
    </source>
</evidence>
<dbReference type="Pfam" id="PF00765">
    <property type="entry name" value="Autoind_synth"/>
    <property type="match status" value="1"/>
</dbReference>
<dbReference type="PRINTS" id="PR01549">
    <property type="entry name" value="AUTOINDCRSYN"/>
</dbReference>
<dbReference type="GO" id="GO:0061579">
    <property type="term" value="F:N-acyl homoserine lactone synthase activity"/>
    <property type="evidence" value="ECO:0007669"/>
    <property type="project" value="UniProtKB-UniRule"/>
</dbReference>
<dbReference type="Gene3D" id="3.40.630.30">
    <property type="match status" value="1"/>
</dbReference>
<evidence type="ECO:0000256" key="6">
    <source>
        <dbReference type="ARBA" id="ARBA00048576"/>
    </source>
</evidence>
<keyword evidence="3 8" id="KW-0808">Transferase</keyword>
<dbReference type="PROSITE" id="PS51187">
    <property type="entry name" value="AUTOINDUCER_SYNTH_2"/>
    <property type="match status" value="1"/>
</dbReference>
<comment type="similarity">
    <text evidence="7 8">Belongs to the autoinducer synthase family.</text>
</comment>
<proteinExistence type="inferred from homology"/>
<keyword evidence="4 8" id="KW-0949">S-adenosyl-L-methionine</keyword>
<dbReference type="RefSeq" id="WP_183571127.1">
    <property type="nucleotide sequence ID" value="NZ_JACHOP010000015.1"/>
</dbReference>
<dbReference type="PANTHER" id="PTHR39322">
    <property type="entry name" value="ACYL-HOMOSERINE-LACTONE SYNTHASE"/>
    <property type="match status" value="1"/>
</dbReference>
<name>A0A840ZLU1_9HYPH</name>
<evidence type="ECO:0000256" key="7">
    <source>
        <dbReference type="PROSITE-ProRule" id="PRU00533"/>
    </source>
</evidence>